<accession>A0A366IZK6</accession>
<keyword evidence="2" id="KW-1185">Reference proteome</keyword>
<comment type="caution">
    <text evidence="1">The sequence shown here is derived from an EMBL/GenBank/DDBJ whole genome shotgun (WGS) entry which is preliminary data.</text>
</comment>
<evidence type="ECO:0000313" key="1">
    <source>
        <dbReference type="EMBL" id="RBP79560.1"/>
    </source>
</evidence>
<name>A0A366IZK6_9GAMM</name>
<dbReference type="EMBL" id="QNSE01000013">
    <property type="protein sequence ID" value="RBP79560.1"/>
    <property type="molecule type" value="Genomic_DNA"/>
</dbReference>
<dbReference type="RefSeq" id="WP_158601372.1">
    <property type="nucleotide sequence ID" value="NZ_QNSE01000013.1"/>
</dbReference>
<proteinExistence type="predicted"/>
<dbReference type="Proteomes" id="UP000252792">
    <property type="component" value="Unassembled WGS sequence"/>
</dbReference>
<protein>
    <submittedName>
        <fullName evidence="1">Uncharacterized protein</fullName>
    </submittedName>
</protein>
<organism evidence="1 2">
    <name type="scientific">Marinomonas rhizomae</name>
    <dbReference type="NCBI Taxonomy" id="491948"/>
    <lineage>
        <taxon>Bacteria</taxon>
        <taxon>Pseudomonadati</taxon>
        <taxon>Pseudomonadota</taxon>
        <taxon>Gammaproteobacteria</taxon>
        <taxon>Oceanospirillales</taxon>
        <taxon>Oceanospirillaceae</taxon>
        <taxon>Marinomonas</taxon>
    </lineage>
</organism>
<evidence type="ECO:0000313" key="2">
    <source>
        <dbReference type="Proteomes" id="UP000252792"/>
    </source>
</evidence>
<dbReference type="AlphaFoldDB" id="A0A366IZK6"/>
<reference evidence="1 2" key="1">
    <citation type="submission" date="2018-06" db="EMBL/GenBank/DDBJ databases">
        <title>Genomic Encyclopedia of Type Strains, Phase III (KMG-III): the genomes of soil and plant-associated and newly described type strains.</title>
        <authorList>
            <person name="Whitman W."/>
        </authorList>
    </citation>
    <scope>NUCLEOTIDE SEQUENCE [LARGE SCALE GENOMIC DNA]</scope>
    <source>
        <strain evidence="1 2">CECT 7377</strain>
    </source>
</reference>
<gene>
    <name evidence="1" type="ORF">DFP80_11316</name>
</gene>
<sequence length="47" mass="5401">MKGEALLGAELGNCLLNDEEMRLGMNTWKTWRTFSLNGLNSDHFLWS</sequence>